<name>A0A6P1TG04_9GAMM</name>
<dbReference type="SMART" id="SM00710">
    <property type="entry name" value="PbH1"/>
    <property type="match status" value="5"/>
</dbReference>
<dbReference type="InterPro" id="IPR035986">
    <property type="entry name" value="PKD_dom_sf"/>
</dbReference>
<reference evidence="4 7" key="2">
    <citation type="submission" date="2020-08" db="EMBL/GenBank/DDBJ databases">
        <title>Genomic Encyclopedia of Type Strains, Phase IV (KMG-IV): sequencing the most valuable type-strain genomes for metagenomic binning, comparative biology and taxonomic classification.</title>
        <authorList>
            <person name="Goeker M."/>
        </authorList>
    </citation>
    <scope>NUCLEOTIDE SEQUENCE [LARGE SCALE GENOMIC DNA]</scope>
    <source>
        <strain evidence="4 7">DSM 11525</strain>
    </source>
</reference>
<dbReference type="PROSITE" id="PS50093">
    <property type="entry name" value="PKD"/>
    <property type="match status" value="1"/>
</dbReference>
<dbReference type="Gene3D" id="2.160.20.10">
    <property type="entry name" value="Single-stranded right-handed beta-helix, Pectin lyase-like"/>
    <property type="match status" value="1"/>
</dbReference>
<evidence type="ECO:0000256" key="1">
    <source>
        <dbReference type="SAM" id="MobiDB-lite"/>
    </source>
</evidence>
<evidence type="ECO:0000313" key="5">
    <source>
        <dbReference type="EMBL" id="QHQ40565.1"/>
    </source>
</evidence>
<dbReference type="SUPFAM" id="SSF49299">
    <property type="entry name" value="PKD domain"/>
    <property type="match status" value="2"/>
</dbReference>
<sequence>MKRVLSLILVSLVFTGCGGSSGSGGSSSQPPGGENSAPVANAGSDSSTTLGQEVTLSGAASSDADGDSLSYSWEIAAAPSDSNPYFSASTQVETAFSADVAGTYEIELSVSDGTASAVDTVIVTVTGEAGLSANAGSGYSTPEGQNIALDGSGSVAPSGDTLSFSWTIISTPPTSTATLQNPGSVSPVLLEPSVGNYEIQLEVRNESGESSIDTTSVLVHDYLPIIDPPEHYTAITPAPDTKIVYVSESLGDDANDGMSSNSPVKSIERGKSLLRDGFPDWLALKAGDVWETGLGGWSKSGQSESAPMVITSYGQGTDRPVLKTLDRDALRFQGGGGSPEYVDYLAIYGIHFYAASRDPNAPEFDPEISSNRGIVWLRGTRGLLIEDNRFDFYKDAITLQEVDGFDIRNVLIKNNVILDSYHLAGGSHAQGIYLSETDTVRIERNVFDHIGWNETVAGADRTKFNHSIYVQSDNRDIEIVDNIMARSSSHGVQLRSGGLMEGNVAIRNAIGLMLGGNSGQGDPGIIRNNVVLQGRDISSEDLLGWGIDLTSGIVSATVENNIVAHEASEASNPMAIRESSLSTQSNNAIYNWGDQSQPASAFADPTRTILSFDAQAGGDGTMESFIANIRSKSMRATNDAYDVENIRAYFKDGFAPAQ</sequence>
<dbReference type="EMBL" id="CP047491">
    <property type="protein sequence ID" value="QHQ40565.1"/>
    <property type="molecule type" value="Genomic_DNA"/>
</dbReference>
<dbReference type="PANTHER" id="PTHR46182:SF2">
    <property type="entry name" value="FI19480P1"/>
    <property type="match status" value="1"/>
</dbReference>
<feature type="domain" description="PKD" evidence="3">
    <location>
        <begin position="37"/>
        <end position="132"/>
    </location>
</feature>
<dbReference type="AlphaFoldDB" id="A0A6P1TG04"/>
<dbReference type="InterPro" id="IPR022409">
    <property type="entry name" value="PKD/Chitinase_dom"/>
</dbReference>
<evidence type="ECO:0000313" key="4">
    <source>
        <dbReference type="EMBL" id="MBB5211847.1"/>
    </source>
</evidence>
<keyword evidence="2" id="KW-0732">Signal</keyword>
<evidence type="ECO:0000256" key="2">
    <source>
        <dbReference type="SAM" id="SignalP"/>
    </source>
</evidence>
<feature type="region of interest" description="Disordered" evidence="1">
    <location>
        <begin position="20"/>
        <end position="51"/>
    </location>
</feature>
<dbReference type="PANTHER" id="PTHR46182">
    <property type="entry name" value="FI19480P1"/>
    <property type="match status" value="1"/>
</dbReference>
<dbReference type="RefSeq" id="WP_161859856.1">
    <property type="nucleotide sequence ID" value="NZ_CP047491.1"/>
</dbReference>
<feature type="chain" id="PRO_5044645726" description="PKD domain-containing protein" evidence="2">
    <location>
        <begin position="23"/>
        <end position="658"/>
    </location>
</feature>
<dbReference type="Pfam" id="PF13229">
    <property type="entry name" value="Beta_helix"/>
    <property type="match status" value="1"/>
</dbReference>
<gene>
    <name evidence="5" type="ORF">GTQ55_17325</name>
    <name evidence="4" type="ORF">HNQ53_002065</name>
</gene>
<organism evidence="4 7">
    <name type="scientific">Microbulbifer hydrolyticus</name>
    <dbReference type="NCBI Taxonomy" id="48074"/>
    <lineage>
        <taxon>Bacteria</taxon>
        <taxon>Pseudomonadati</taxon>
        <taxon>Pseudomonadota</taxon>
        <taxon>Gammaproteobacteria</taxon>
        <taxon>Cellvibrionales</taxon>
        <taxon>Microbulbiferaceae</taxon>
        <taxon>Microbulbifer</taxon>
    </lineage>
</organism>
<dbReference type="InterPro" id="IPR012334">
    <property type="entry name" value="Pectin_lyas_fold"/>
</dbReference>
<feature type="signal peptide" evidence="2">
    <location>
        <begin position="1"/>
        <end position="22"/>
    </location>
</feature>
<dbReference type="OrthoDB" id="5716571at2"/>
<dbReference type="InterPro" id="IPR039448">
    <property type="entry name" value="Beta_helix"/>
</dbReference>
<dbReference type="SMART" id="SM00089">
    <property type="entry name" value="PKD"/>
    <property type="match status" value="2"/>
</dbReference>
<dbReference type="Pfam" id="PF22352">
    <property type="entry name" value="K319L-like_PKD"/>
    <property type="match status" value="2"/>
</dbReference>
<dbReference type="GO" id="GO:0016020">
    <property type="term" value="C:membrane"/>
    <property type="evidence" value="ECO:0007669"/>
    <property type="project" value="TreeGrafter"/>
</dbReference>
<dbReference type="InterPro" id="IPR029865">
    <property type="entry name" value="KIAA0319-like"/>
</dbReference>
<dbReference type="EMBL" id="JACHHR010000002">
    <property type="protein sequence ID" value="MBB5211847.1"/>
    <property type="molecule type" value="Genomic_DNA"/>
</dbReference>
<dbReference type="SUPFAM" id="SSF51126">
    <property type="entry name" value="Pectin lyase-like"/>
    <property type="match status" value="1"/>
</dbReference>
<dbReference type="Proteomes" id="UP000563601">
    <property type="component" value="Unassembled WGS sequence"/>
</dbReference>
<dbReference type="PROSITE" id="PS51257">
    <property type="entry name" value="PROKAR_LIPOPROTEIN"/>
    <property type="match status" value="1"/>
</dbReference>
<evidence type="ECO:0000313" key="6">
    <source>
        <dbReference type="Proteomes" id="UP000464675"/>
    </source>
</evidence>
<dbReference type="InterPro" id="IPR006626">
    <property type="entry name" value="PbH1"/>
</dbReference>
<keyword evidence="6" id="KW-1185">Reference proteome</keyword>
<reference evidence="5 6" key="1">
    <citation type="submission" date="2020-01" db="EMBL/GenBank/DDBJ databases">
        <title>The possibility of degradation of plastic by Microbulbifer hydrolyticus IRE-31.</title>
        <authorList>
            <person name="Liu L."/>
        </authorList>
    </citation>
    <scope>NUCLEOTIDE SEQUENCE [LARGE SCALE GENOMIC DNA]</scope>
    <source>
        <strain evidence="5 6">IRE-31</strain>
    </source>
</reference>
<dbReference type="Gene3D" id="2.60.40.10">
    <property type="entry name" value="Immunoglobulins"/>
    <property type="match status" value="2"/>
</dbReference>
<evidence type="ECO:0000313" key="7">
    <source>
        <dbReference type="Proteomes" id="UP000563601"/>
    </source>
</evidence>
<dbReference type="InterPro" id="IPR013783">
    <property type="entry name" value="Ig-like_fold"/>
</dbReference>
<accession>A0A6P1TG04</accession>
<protein>
    <recommendedName>
        <fullName evidence="3">PKD domain-containing protein</fullName>
    </recommendedName>
</protein>
<evidence type="ECO:0000259" key="3">
    <source>
        <dbReference type="PROSITE" id="PS50093"/>
    </source>
</evidence>
<dbReference type="Proteomes" id="UP000464675">
    <property type="component" value="Chromosome"/>
</dbReference>
<proteinExistence type="predicted"/>
<dbReference type="InterPro" id="IPR011050">
    <property type="entry name" value="Pectin_lyase_fold/virulence"/>
</dbReference>
<dbReference type="InterPro" id="IPR000601">
    <property type="entry name" value="PKD_dom"/>
</dbReference>
<dbReference type="GO" id="GO:0031410">
    <property type="term" value="C:cytoplasmic vesicle"/>
    <property type="evidence" value="ECO:0007669"/>
    <property type="project" value="TreeGrafter"/>
</dbReference>